<keyword evidence="3" id="KW-0997">Cell inner membrane</keyword>
<comment type="subcellular location">
    <subcellularLocation>
        <location evidence="1">Cell inner membrane</location>
        <topology evidence="1">Multi-pass membrane protein</topology>
    </subcellularLocation>
</comment>
<keyword evidence="7 8" id="KW-0472">Membrane</keyword>
<keyword evidence="5 8" id="KW-0812">Transmembrane</keyword>
<keyword evidence="2" id="KW-1003">Cell membrane</keyword>
<dbReference type="Pfam" id="PF00884">
    <property type="entry name" value="Sulfatase"/>
    <property type="match status" value="1"/>
</dbReference>
<dbReference type="RefSeq" id="WP_114099905.1">
    <property type="nucleotide sequence ID" value="NZ_JPWI01000017.1"/>
</dbReference>
<organism evidence="11 12">
    <name type="scientific">Thalassospira profundimaris</name>
    <dbReference type="NCBI Taxonomy" id="502049"/>
    <lineage>
        <taxon>Bacteria</taxon>
        <taxon>Pseudomonadati</taxon>
        <taxon>Pseudomonadota</taxon>
        <taxon>Alphaproteobacteria</taxon>
        <taxon>Rhodospirillales</taxon>
        <taxon>Thalassospiraceae</taxon>
        <taxon>Thalassospira</taxon>
    </lineage>
</organism>
<evidence type="ECO:0000256" key="5">
    <source>
        <dbReference type="ARBA" id="ARBA00022692"/>
    </source>
</evidence>
<accession>A0A367WM76</accession>
<dbReference type="Pfam" id="PF08019">
    <property type="entry name" value="EptA_B_N"/>
    <property type="match status" value="1"/>
</dbReference>
<proteinExistence type="predicted"/>
<feature type="transmembrane region" description="Helical" evidence="8">
    <location>
        <begin position="160"/>
        <end position="178"/>
    </location>
</feature>
<reference evidence="11 12" key="1">
    <citation type="submission" date="2014-07" db="EMBL/GenBank/DDBJ databases">
        <title>Draft genome sequence of Thalassospira profundimaris PR54-5.</title>
        <authorList>
            <person name="Lai Q."/>
            <person name="Shao Z."/>
        </authorList>
    </citation>
    <scope>NUCLEOTIDE SEQUENCE [LARGE SCALE GENOMIC DNA]</scope>
    <source>
        <strain evidence="11 12">PR54-5</strain>
    </source>
</reference>
<dbReference type="InterPro" id="IPR000917">
    <property type="entry name" value="Sulfatase_N"/>
</dbReference>
<dbReference type="GO" id="GO:0009244">
    <property type="term" value="P:lipopolysaccharide core region biosynthetic process"/>
    <property type="evidence" value="ECO:0007669"/>
    <property type="project" value="TreeGrafter"/>
</dbReference>
<evidence type="ECO:0000259" key="9">
    <source>
        <dbReference type="Pfam" id="PF00884"/>
    </source>
</evidence>
<dbReference type="EMBL" id="JPWI01000017">
    <property type="protein sequence ID" value="RCK42553.1"/>
    <property type="molecule type" value="Genomic_DNA"/>
</dbReference>
<evidence type="ECO:0000256" key="3">
    <source>
        <dbReference type="ARBA" id="ARBA00022519"/>
    </source>
</evidence>
<dbReference type="CDD" id="cd16017">
    <property type="entry name" value="LptA"/>
    <property type="match status" value="1"/>
</dbReference>
<evidence type="ECO:0000313" key="12">
    <source>
        <dbReference type="Proteomes" id="UP000252255"/>
    </source>
</evidence>
<evidence type="ECO:0000256" key="8">
    <source>
        <dbReference type="SAM" id="Phobius"/>
    </source>
</evidence>
<dbReference type="AlphaFoldDB" id="A0A367WM76"/>
<dbReference type="GO" id="GO:0016787">
    <property type="term" value="F:hydrolase activity"/>
    <property type="evidence" value="ECO:0007669"/>
    <property type="project" value="UniProtKB-KW"/>
</dbReference>
<keyword evidence="11" id="KW-0378">Hydrolase</keyword>
<dbReference type="NCBIfam" id="NF028537">
    <property type="entry name" value="P_eth_NH2_trans"/>
    <property type="match status" value="1"/>
</dbReference>
<dbReference type="OrthoDB" id="9786870at2"/>
<dbReference type="Proteomes" id="UP000252255">
    <property type="component" value="Unassembled WGS sequence"/>
</dbReference>
<comment type="caution">
    <text evidence="11">The sequence shown here is derived from an EMBL/GenBank/DDBJ whole genome shotgun (WGS) entry which is preliminary data.</text>
</comment>
<evidence type="ECO:0000256" key="2">
    <source>
        <dbReference type="ARBA" id="ARBA00022475"/>
    </source>
</evidence>
<evidence type="ECO:0000259" key="10">
    <source>
        <dbReference type="Pfam" id="PF08019"/>
    </source>
</evidence>
<evidence type="ECO:0000256" key="1">
    <source>
        <dbReference type="ARBA" id="ARBA00004429"/>
    </source>
</evidence>
<dbReference type="GO" id="GO:0005886">
    <property type="term" value="C:plasma membrane"/>
    <property type="evidence" value="ECO:0007669"/>
    <property type="project" value="UniProtKB-SubCell"/>
</dbReference>
<keyword evidence="4" id="KW-0808">Transferase</keyword>
<dbReference type="InterPro" id="IPR017850">
    <property type="entry name" value="Alkaline_phosphatase_core_sf"/>
</dbReference>
<dbReference type="GO" id="GO:0016776">
    <property type="term" value="F:phosphotransferase activity, phosphate group as acceptor"/>
    <property type="evidence" value="ECO:0007669"/>
    <property type="project" value="TreeGrafter"/>
</dbReference>
<feature type="transmembrane region" description="Helical" evidence="8">
    <location>
        <begin position="51"/>
        <end position="73"/>
    </location>
</feature>
<evidence type="ECO:0000256" key="6">
    <source>
        <dbReference type="ARBA" id="ARBA00022989"/>
    </source>
</evidence>
<feature type="transmembrane region" description="Helical" evidence="8">
    <location>
        <begin position="80"/>
        <end position="101"/>
    </location>
</feature>
<gene>
    <name evidence="11" type="ORF">TH30_20905</name>
</gene>
<dbReference type="InterPro" id="IPR012549">
    <property type="entry name" value="EptA-like_N"/>
</dbReference>
<feature type="transmembrane region" description="Helical" evidence="8">
    <location>
        <begin position="15"/>
        <end position="39"/>
    </location>
</feature>
<dbReference type="InterPro" id="IPR058130">
    <property type="entry name" value="PEA_transf_C"/>
</dbReference>
<name>A0A367WM76_9PROT</name>
<protein>
    <submittedName>
        <fullName evidence="11">Hydrolase</fullName>
    </submittedName>
</protein>
<dbReference type="InterPro" id="IPR040423">
    <property type="entry name" value="PEA_transferase"/>
</dbReference>
<dbReference type="Gene3D" id="3.40.720.10">
    <property type="entry name" value="Alkaline Phosphatase, subunit A"/>
    <property type="match status" value="1"/>
</dbReference>
<evidence type="ECO:0000256" key="7">
    <source>
        <dbReference type="ARBA" id="ARBA00023136"/>
    </source>
</evidence>
<dbReference type="SUPFAM" id="SSF53649">
    <property type="entry name" value="Alkaline phosphatase-like"/>
    <property type="match status" value="1"/>
</dbReference>
<feature type="domain" description="Phosphoethanolamine transferase N-terminal" evidence="10">
    <location>
        <begin position="61"/>
        <end position="212"/>
    </location>
</feature>
<feature type="domain" description="Sulfatase N-terminal" evidence="9">
    <location>
        <begin position="240"/>
        <end position="529"/>
    </location>
</feature>
<evidence type="ECO:0000313" key="11">
    <source>
        <dbReference type="EMBL" id="RCK42553.1"/>
    </source>
</evidence>
<dbReference type="PANTHER" id="PTHR30443:SF0">
    <property type="entry name" value="PHOSPHOETHANOLAMINE TRANSFERASE EPTA"/>
    <property type="match status" value="1"/>
</dbReference>
<dbReference type="PANTHER" id="PTHR30443">
    <property type="entry name" value="INNER MEMBRANE PROTEIN"/>
    <property type="match status" value="1"/>
</dbReference>
<feature type="transmembrane region" description="Helical" evidence="8">
    <location>
        <begin position="121"/>
        <end position="148"/>
    </location>
</feature>
<sequence>MPRSRLLPIRKPIDYRVILVVLAVYFTLVFNSGILGHFYDILGQLGDYDRGFAISAPFVLILAALVVFTPFSFRYLFKPFFVSLIMLSALAHYGMVKYGIVFDRGMMENVIETNQLEAFSYFNLTAALWFVATGLLPALILIVVPVRYPETILHGVGQRFVMIAVPLVMLGGIAGFYFKDYASVGRNHKVLGKEIIPSNFITGTIQLIKRRYLYADMPFRKIGEDAHIVAKAHEDKPTLMFLVIGETARAQSVAANGYGRATSPFTSKIDGLVAFQNVQSCGTATAVSVPCMFSPMDHAVYDGEAARHSESLMDVLSHAGVRVLWKDNDEGCKGVCDRVPTIEISPKDFPEECALGTCFDEVMLRQLDQQVSDKAENQLIAFHLMGSHGPTYYKRYPDAQRAFAPDCPRSDIENCSTQELVNTYDNTIRYTDYVVAQLIAKLKSYQDRYNTVLLYVSDHGESLGEGGLYLHGAPYMFAPDEQTHVPMMMWMSEDYQASREIEGDCLSSAARDAAFSHDNLFSTVLGAMHVSTGLYQQKKDILASCSKPVLEAALDMSGTLQRN</sequence>
<keyword evidence="6 8" id="KW-1133">Transmembrane helix</keyword>
<evidence type="ECO:0000256" key="4">
    <source>
        <dbReference type="ARBA" id="ARBA00022679"/>
    </source>
</evidence>